<dbReference type="PANTHER" id="PTHR43130">
    <property type="entry name" value="ARAC-FAMILY TRANSCRIPTIONAL REGULATOR"/>
    <property type="match status" value="1"/>
</dbReference>
<dbReference type="SUPFAM" id="SSF52317">
    <property type="entry name" value="Class I glutamine amidotransferase-like"/>
    <property type="match status" value="1"/>
</dbReference>
<proteinExistence type="predicted"/>
<dbReference type="InterPro" id="IPR002818">
    <property type="entry name" value="DJ-1/PfpI"/>
</dbReference>
<protein>
    <submittedName>
        <fullName evidence="2">ThiJ/PfpI family protein</fullName>
    </submittedName>
</protein>
<dbReference type="EMBL" id="AZHF01000008">
    <property type="protein sequence ID" value="OAA71664.1"/>
    <property type="molecule type" value="Genomic_DNA"/>
</dbReference>
<dbReference type="Proteomes" id="UP000076881">
    <property type="component" value="Unassembled WGS sequence"/>
</dbReference>
<feature type="domain" description="DJ-1/PfpI" evidence="1">
    <location>
        <begin position="60"/>
        <end position="182"/>
    </location>
</feature>
<dbReference type="PANTHER" id="PTHR43130:SF15">
    <property type="entry name" value="THIJ_PFPI FAMILY PROTEIN (AFU_ORTHOLOGUE AFUA_5G14240)"/>
    <property type="match status" value="1"/>
</dbReference>
<dbReference type="OrthoDB" id="543156at2759"/>
<organism evidence="2 3">
    <name type="scientific">Akanthomyces lecanii RCEF 1005</name>
    <dbReference type="NCBI Taxonomy" id="1081108"/>
    <lineage>
        <taxon>Eukaryota</taxon>
        <taxon>Fungi</taxon>
        <taxon>Dikarya</taxon>
        <taxon>Ascomycota</taxon>
        <taxon>Pezizomycotina</taxon>
        <taxon>Sordariomycetes</taxon>
        <taxon>Hypocreomycetidae</taxon>
        <taxon>Hypocreales</taxon>
        <taxon>Cordycipitaceae</taxon>
        <taxon>Akanthomyces</taxon>
        <taxon>Cordyceps confragosa</taxon>
    </lineage>
</organism>
<reference evidence="2 3" key="1">
    <citation type="journal article" date="2016" name="Genome Biol. Evol.">
        <title>Divergent and convergent evolution of fungal pathogenicity.</title>
        <authorList>
            <person name="Shang Y."/>
            <person name="Xiao G."/>
            <person name="Zheng P."/>
            <person name="Cen K."/>
            <person name="Zhan S."/>
            <person name="Wang C."/>
        </authorList>
    </citation>
    <scope>NUCLEOTIDE SEQUENCE [LARGE SCALE GENOMIC DNA]</scope>
    <source>
        <strain evidence="2 3">RCEF 1005</strain>
    </source>
</reference>
<dbReference type="Gene3D" id="3.40.50.880">
    <property type="match status" value="1"/>
</dbReference>
<gene>
    <name evidence="2" type="ORF">LEL_08899</name>
</gene>
<dbReference type="AlphaFoldDB" id="A0A162LJZ6"/>
<sequence length="225" mass="24435">MFNLTNPDRVIRVGVILLKGIAELIDVAPVELFRHVSHEFVDFLPSSVVPDQLKPQAHNFDFHWVSEAGPALPMPGTSGVTIVPTDSFETCPQLDIVIIGASGAIVPNLAEVQFLKKSYEESSALITVCFGMLGPMMAGLFEGKTVTAPRFALDGFKAVTPNTTWVDKRWVQDGKLWTSGTLLNGLDVVSAFIQHTWPSGEGTLTDVIMKMAAWPTGSDSYDDTV</sequence>
<evidence type="ECO:0000313" key="3">
    <source>
        <dbReference type="Proteomes" id="UP000076881"/>
    </source>
</evidence>
<dbReference type="InterPro" id="IPR029062">
    <property type="entry name" value="Class_I_gatase-like"/>
</dbReference>
<evidence type="ECO:0000259" key="1">
    <source>
        <dbReference type="Pfam" id="PF01965"/>
    </source>
</evidence>
<comment type="caution">
    <text evidence="2">The sequence shown here is derived from an EMBL/GenBank/DDBJ whole genome shotgun (WGS) entry which is preliminary data.</text>
</comment>
<evidence type="ECO:0000313" key="2">
    <source>
        <dbReference type="EMBL" id="OAA71664.1"/>
    </source>
</evidence>
<accession>A0A162LJZ6</accession>
<dbReference type="InterPro" id="IPR052158">
    <property type="entry name" value="INH-QAR"/>
</dbReference>
<dbReference type="Pfam" id="PF01965">
    <property type="entry name" value="DJ-1_PfpI"/>
    <property type="match status" value="1"/>
</dbReference>
<keyword evidence="3" id="KW-1185">Reference proteome</keyword>
<dbReference type="STRING" id="1081108.A0A162LJZ6"/>
<name>A0A162LJZ6_CORDF</name>